<dbReference type="InterPro" id="IPR003305">
    <property type="entry name" value="CenC_carb-bd"/>
</dbReference>
<protein>
    <recommendedName>
        <fullName evidence="7">CBM-cenC domain-containing protein</fullName>
    </recommendedName>
</protein>
<dbReference type="PANTHER" id="PTHR47406:SF2">
    <property type="entry name" value="ALPHA GLUCURONIDASE N-TERMINAL DOMAIN-CONTAINING PROTEIN"/>
    <property type="match status" value="1"/>
</dbReference>
<dbReference type="Pfam" id="PF22888">
    <property type="entry name" value="FIMAH"/>
    <property type="match status" value="1"/>
</dbReference>
<sequence length="1320" mass="148026">MARRFSLTLNGNFIGKFEQRIRIRQVDGELTIFEEIDFLSTRRKNMLKHKWMLWTLVLVLVFTSMAGLTNNTAAQEPDSLTLSQINQVQTLLNSLIESGDVQHPLSKQLDNALQQAKHQLEKGSIEQVRKKMEDFLKHLTNKGMQKNITEAAKTQLKKAVTAVLEGEEPTSNPPLYIVRDSQANAVIVKPEQSGAEINEAANAMSDYIERATGAKLPIYTVGQLGILNLEPSTITLRIGEGSYPEDQALTSEVAAVHADGFIVAPSETQLIITSPTSVGTRNGVYAFLEKYAGVTWLFPSDEWTDVPHLDELVMPAERWKDEPTAFSLRRSMNMSDGNYGDVRYKWQRENRTLSASEIKLGHNMFTLFPVAKYGDTTAYPNFYPNNRPPAPGAYTGWQPCFSNPATVQVAIENIKEYFRNNPDDISFSLVVNDSNGFCEMNPAHPGYPANPTKNSVGLPHMSEIYYKWVNDVVSGVVADPQYANKWFAVYAYEAVIDPPSFALHPQVIPVVTKDRLAWVDEEVEQQGKAHFDAWKEKAATLGWYDYMESFAYHAPRVYPHLVKDLYDYAVDHDVKLHHWDMHPVLGDGPQPWIIAKLGWNEKQDVDVLLDHWYQAAVGSKAAADLKAYFEMWEKFWRTDARDSSWFQSSKDDVYLTMRNSSYLLLAKDEFVQGRTLLESVLAKAETPEQKLRAEQLLLQFEYYEASAYSYQSQRQINRPGNEAEALAILNELDNTLESRLSASKRRAEFIQEFSKNPTLKYPVNPVTYNEVWTGWNSNEFWYTKSFLDACVTCNENSEIMKKLQQFRQDISRPNLREFAKLLNRIDIGHSLADNASFEDGTATWNLWKPDGTANIEVADQNASSGSKSLVYTNAKQAGVWKYIDVKPGLLASSVKFFTPAGTTSQGTVQIVIELHTGKGKSTYFSKAFTLADHAGKWTEIPFFDELPAQIDGNDIKNILINTQIKNATDATVYLDDIGVYQVEYGVGDLKNVVYNYITEGKLTSAQAGAMIHFLEEAENDFNANKIESYLSSLAQFIAEAKRLLLDGAMTKVDYDKLETEAYALIHRHLSFGSFDKVIRATHPGTLKVPVTITNNKPYALSVDLTSAAANGLALVFENPVTVPANQSVRVEGTLTIPNSLAEDHYVIDVKMQIAGQDVLSTPIEILYSKNLLLNPGFEQVTNLIATGWQGTWTTGEVAVTSDKSHLGNNALKLTKASGNTLVKQQVSVIGGEIYDLSAWLKSEVISPGKTQMKVELYKNVLGAAGYVSEFNSQPYYNVAEWQEAKMQFKVPENANIAVIYLRVFGPGTAYFDDVVLKKVD</sequence>
<dbReference type="GO" id="GO:0016798">
    <property type="term" value="F:hydrolase activity, acting on glycosyl bonds"/>
    <property type="evidence" value="ECO:0007669"/>
    <property type="project" value="InterPro"/>
</dbReference>
<evidence type="ECO:0000256" key="2">
    <source>
        <dbReference type="SAM" id="Phobius"/>
    </source>
</evidence>
<dbReference type="Pfam" id="PF16126">
    <property type="entry name" value="DUF4838"/>
    <property type="match status" value="1"/>
</dbReference>
<gene>
    <name evidence="5" type="ORF">DQG23_05445</name>
</gene>
<keyword evidence="2" id="KW-0812">Transmembrane</keyword>
<evidence type="ECO:0000313" key="6">
    <source>
        <dbReference type="Proteomes" id="UP000250369"/>
    </source>
</evidence>
<proteinExistence type="predicted"/>
<dbReference type="Gene3D" id="2.60.120.260">
    <property type="entry name" value="Galactose-binding domain-like"/>
    <property type="match status" value="2"/>
</dbReference>
<name>A0A329MSW9_9BACL</name>
<dbReference type="PANTHER" id="PTHR47406">
    <property type="entry name" value="COAGULATION FACTOR 5/8 TYPE, C-TERMINAL"/>
    <property type="match status" value="1"/>
</dbReference>
<keyword evidence="2" id="KW-1133">Transmembrane helix</keyword>
<evidence type="ECO:0008006" key="7">
    <source>
        <dbReference type="Google" id="ProtNLM"/>
    </source>
</evidence>
<feature type="domain" description="FIMAH" evidence="4">
    <location>
        <begin position="86"/>
        <end position="165"/>
    </location>
</feature>
<comment type="caution">
    <text evidence="5">The sequence shown here is derived from an EMBL/GenBank/DDBJ whole genome shotgun (WGS) entry which is preliminary data.</text>
</comment>
<dbReference type="EMBL" id="QMFB01000002">
    <property type="protein sequence ID" value="RAV22388.1"/>
    <property type="molecule type" value="Genomic_DNA"/>
</dbReference>
<dbReference type="InterPro" id="IPR029018">
    <property type="entry name" value="Hex-like_dom2"/>
</dbReference>
<dbReference type="Pfam" id="PF02018">
    <property type="entry name" value="CBM_4_9"/>
    <property type="match status" value="1"/>
</dbReference>
<dbReference type="GO" id="GO:0005975">
    <property type="term" value="P:carbohydrate metabolic process"/>
    <property type="evidence" value="ECO:0007669"/>
    <property type="project" value="UniProtKB-ARBA"/>
</dbReference>
<evidence type="ECO:0000313" key="5">
    <source>
        <dbReference type="EMBL" id="RAV22388.1"/>
    </source>
</evidence>
<dbReference type="SUPFAM" id="SSF49785">
    <property type="entry name" value="Galactose-binding domain-like"/>
    <property type="match status" value="2"/>
</dbReference>
<reference evidence="5 6" key="1">
    <citation type="journal article" date="2009" name="Int. J. Syst. Evol. Microbiol.">
        <title>Paenibacillus contaminans sp. nov., isolated from a contaminated laboratory plate.</title>
        <authorList>
            <person name="Chou J.H."/>
            <person name="Lee J.H."/>
            <person name="Lin M.C."/>
            <person name="Chang P.S."/>
            <person name="Arun A.B."/>
            <person name="Young C.C."/>
            <person name="Chen W.M."/>
        </authorList>
    </citation>
    <scope>NUCLEOTIDE SEQUENCE [LARGE SCALE GENOMIC DNA]</scope>
    <source>
        <strain evidence="5 6">CKOBP-6</strain>
    </source>
</reference>
<dbReference type="InterPro" id="IPR008979">
    <property type="entry name" value="Galactose-bd-like_sf"/>
</dbReference>
<keyword evidence="6" id="KW-1185">Reference proteome</keyword>
<dbReference type="SUPFAM" id="SSF55545">
    <property type="entry name" value="beta-N-acetylhexosaminidase-like domain"/>
    <property type="match status" value="1"/>
</dbReference>
<dbReference type="Gene3D" id="3.30.379.10">
    <property type="entry name" value="Chitobiase/beta-hexosaminidase domain 2-like"/>
    <property type="match status" value="1"/>
</dbReference>
<feature type="transmembrane region" description="Helical" evidence="2">
    <location>
        <begin position="51"/>
        <end position="69"/>
    </location>
</feature>
<evidence type="ECO:0000259" key="3">
    <source>
        <dbReference type="Pfam" id="PF02018"/>
    </source>
</evidence>
<feature type="domain" description="CBM-cenC" evidence="3">
    <location>
        <begin position="1169"/>
        <end position="1301"/>
    </location>
</feature>
<dbReference type="InterPro" id="IPR032287">
    <property type="entry name" value="DUF4838"/>
</dbReference>
<keyword evidence="1" id="KW-0378">Hydrolase</keyword>
<dbReference type="InterPro" id="IPR054470">
    <property type="entry name" value="FIMAH_dom"/>
</dbReference>
<organism evidence="5 6">
    <name type="scientific">Paenibacillus contaminans</name>
    <dbReference type="NCBI Taxonomy" id="450362"/>
    <lineage>
        <taxon>Bacteria</taxon>
        <taxon>Bacillati</taxon>
        <taxon>Bacillota</taxon>
        <taxon>Bacilli</taxon>
        <taxon>Bacillales</taxon>
        <taxon>Paenibacillaceae</taxon>
        <taxon>Paenibacillus</taxon>
    </lineage>
</organism>
<keyword evidence="2" id="KW-0472">Membrane</keyword>
<dbReference type="Proteomes" id="UP000250369">
    <property type="component" value="Unassembled WGS sequence"/>
</dbReference>
<evidence type="ECO:0000256" key="1">
    <source>
        <dbReference type="ARBA" id="ARBA00022801"/>
    </source>
</evidence>
<accession>A0A329MSW9</accession>
<evidence type="ECO:0000259" key="4">
    <source>
        <dbReference type="Pfam" id="PF22888"/>
    </source>
</evidence>